<organism evidence="1 2">
    <name type="scientific">Merdimonas faecis</name>
    <dbReference type="NCBI Taxonomy" id="1653435"/>
    <lineage>
        <taxon>Bacteria</taxon>
        <taxon>Bacillati</taxon>
        <taxon>Bacillota</taxon>
        <taxon>Clostridia</taxon>
        <taxon>Lachnospirales</taxon>
        <taxon>Lachnospiraceae</taxon>
        <taxon>Merdimonas</taxon>
    </lineage>
</organism>
<accession>A0A9D3AJV8</accession>
<reference evidence="1" key="1">
    <citation type="journal article" date="2021" name="PeerJ">
        <title>Extensive microbial diversity within the chicken gut microbiome revealed by metagenomics and culture.</title>
        <authorList>
            <person name="Gilroy R."/>
            <person name="Ravi A."/>
            <person name="Getino M."/>
            <person name="Pursley I."/>
            <person name="Horton D.L."/>
            <person name="Alikhan N.F."/>
            <person name="Baker D."/>
            <person name="Gharbi K."/>
            <person name="Hall N."/>
            <person name="Watson M."/>
            <person name="Adriaenssens E.M."/>
            <person name="Foster-Nyarko E."/>
            <person name="Jarju S."/>
            <person name="Secka A."/>
            <person name="Antonio M."/>
            <person name="Oren A."/>
            <person name="Chaudhuri R.R."/>
            <person name="La Ragione R."/>
            <person name="Hildebrand F."/>
            <person name="Pallen M.J."/>
        </authorList>
    </citation>
    <scope>NUCLEOTIDE SEQUENCE</scope>
    <source>
        <strain evidence="1">USAMLcec4-12693</strain>
    </source>
</reference>
<dbReference type="AlphaFoldDB" id="A0A9D3AJV8"/>
<dbReference type="RefSeq" id="WP_277272441.1">
    <property type="nucleotide sequence ID" value="NZ_DYXE01000086.1"/>
</dbReference>
<proteinExistence type="predicted"/>
<dbReference type="Pfam" id="PF20453">
    <property type="entry name" value="DUF6707"/>
    <property type="match status" value="1"/>
</dbReference>
<dbReference type="EMBL" id="DYXE01000086">
    <property type="protein sequence ID" value="HJH50717.1"/>
    <property type="molecule type" value="Genomic_DNA"/>
</dbReference>
<evidence type="ECO:0000313" key="2">
    <source>
        <dbReference type="Proteomes" id="UP000813420"/>
    </source>
</evidence>
<reference evidence="1" key="2">
    <citation type="submission" date="2021-09" db="EMBL/GenBank/DDBJ databases">
        <authorList>
            <person name="Gilroy R."/>
        </authorList>
    </citation>
    <scope>NUCLEOTIDE SEQUENCE</scope>
    <source>
        <strain evidence="1">USAMLcec4-12693</strain>
    </source>
</reference>
<dbReference type="Proteomes" id="UP000813420">
    <property type="component" value="Unassembled WGS sequence"/>
</dbReference>
<gene>
    <name evidence="1" type="ORF">K8V39_10685</name>
</gene>
<dbReference type="InterPro" id="IPR046553">
    <property type="entry name" value="DUF6707"/>
</dbReference>
<protein>
    <submittedName>
        <fullName evidence="1">Uncharacterized protein</fullName>
    </submittedName>
</protein>
<evidence type="ECO:0000313" key="1">
    <source>
        <dbReference type="EMBL" id="HJH50717.1"/>
    </source>
</evidence>
<sequence>MSEIIQNIMDTVDKKGIQSNCKKILKKCSMKSAKDTGLITELAIWLYVYDYKREAVSVCDLFKNESFDGNYTLWDNIDHAWCLKARILREQGDLNESKQIIEFVNQYRKPELYKNGVDWFLNTLDINIQSNLEENCKAGAKSWRLLKLELAIAYREAGKYPV</sequence>
<comment type="caution">
    <text evidence="1">The sequence shown here is derived from an EMBL/GenBank/DDBJ whole genome shotgun (WGS) entry which is preliminary data.</text>
</comment>
<feature type="non-terminal residue" evidence="1">
    <location>
        <position position="162"/>
    </location>
</feature>
<name>A0A9D3AJV8_9FIRM</name>